<sequence length="300" mass="33041">MNSVKQFFKSESAVSTVVSFVLLLGLFVTVLAVFNAHYIPEWKADAEKAHMDDVYDDMSQLKARADMLSLASSLDENSTVSLSIPIKMGGGDIPIVGPTKSSGVLSVNDDDNFRISIEGLNTTNSTNQLVISDSYFPGNIRYASNNGYYVDQIFAYENGAVIVSQRERSLMKMDPSISIKNQSGTLLKVDLTLMEITGDRVVITSNGIEEVKLTGNDWVEEFNSTKNESLTNLTISMNTSYPSAWAKYLNDSAKSEDLAYPSDYNVDEGEDYVIFNLNSSDSNIDFHLNKATVDARVGTF</sequence>
<dbReference type="InterPro" id="IPR055713">
    <property type="entry name" value="DUF7289"/>
</dbReference>
<dbReference type="Proteomes" id="UP000217726">
    <property type="component" value="Unassembled WGS sequence"/>
</dbReference>
<dbReference type="OrthoDB" id="117273at2157"/>
<reference evidence="2" key="2">
    <citation type="submission" date="2017-09" db="EMBL/GenBank/DDBJ databases">
        <authorList>
            <person name="Ehlers B."/>
            <person name="Leendertz F.H."/>
        </authorList>
    </citation>
    <scope>NUCLEOTIDE SEQUENCE [LARGE SCALE GENOMIC DNA]</scope>
    <source>
        <strain evidence="2">WG-1MB</strain>
    </source>
</reference>
<accession>A0A285FZT9</accession>
<keyword evidence="1" id="KW-0812">Transmembrane</keyword>
<reference evidence="3 5" key="3">
    <citation type="submission" date="2019-03" db="EMBL/GenBank/DDBJ databases">
        <title>Subsurface microbial communities from deep shales in Ohio and West Virginia, USA.</title>
        <authorList>
            <person name="Wrighton K."/>
        </authorList>
    </citation>
    <scope>NUCLEOTIDE SEQUENCE [LARGE SCALE GENOMIC DNA]</scope>
    <source>
        <strain evidence="3 5">WG1_MB</strain>
    </source>
</reference>
<organism evidence="2 4">
    <name type="scientific">Methanohalophilus euhalobius</name>
    <dbReference type="NCBI Taxonomy" id="51203"/>
    <lineage>
        <taxon>Archaea</taxon>
        <taxon>Methanobacteriati</taxon>
        <taxon>Methanobacteriota</taxon>
        <taxon>Stenosarchaea group</taxon>
        <taxon>Methanomicrobia</taxon>
        <taxon>Methanosarcinales</taxon>
        <taxon>Methanosarcinaceae</taxon>
        <taxon>Methanohalophilus</taxon>
    </lineage>
</organism>
<proteinExistence type="predicted"/>
<gene>
    <name evidence="3" type="ORF">C7960_1808</name>
    <name evidence="2" type="ORF">SAMN06295989_10623</name>
</gene>
<dbReference type="EMBL" id="SMMS01000001">
    <property type="protein sequence ID" value="TCL12541.1"/>
    <property type="molecule type" value="Genomic_DNA"/>
</dbReference>
<keyword evidence="1" id="KW-0472">Membrane</keyword>
<reference evidence="4" key="1">
    <citation type="submission" date="2017-09" db="EMBL/GenBank/DDBJ databases">
        <authorList>
            <person name="Varghese N."/>
            <person name="Submissions S."/>
        </authorList>
    </citation>
    <scope>NUCLEOTIDE SEQUENCE [LARGE SCALE GENOMIC DNA]</scope>
    <source>
        <strain evidence="4">WG-1MB</strain>
    </source>
</reference>
<dbReference type="Proteomes" id="UP000295404">
    <property type="component" value="Unassembled WGS sequence"/>
</dbReference>
<dbReference type="RefSeq" id="WP_096712424.1">
    <property type="nucleotide sequence ID" value="NZ_OBDR01000006.1"/>
</dbReference>
<dbReference type="Pfam" id="PF23960">
    <property type="entry name" value="DUF7289"/>
    <property type="match status" value="1"/>
</dbReference>
<keyword evidence="1" id="KW-1133">Transmembrane helix</keyword>
<name>A0A285FZT9_9EURY</name>
<evidence type="ECO:0000256" key="1">
    <source>
        <dbReference type="SAM" id="Phobius"/>
    </source>
</evidence>
<evidence type="ECO:0000313" key="4">
    <source>
        <dbReference type="Proteomes" id="UP000217726"/>
    </source>
</evidence>
<evidence type="ECO:0000313" key="2">
    <source>
        <dbReference type="EMBL" id="SNY16678.1"/>
    </source>
</evidence>
<feature type="transmembrane region" description="Helical" evidence="1">
    <location>
        <begin position="12"/>
        <end position="34"/>
    </location>
</feature>
<dbReference type="EMBL" id="OBDR01000006">
    <property type="protein sequence ID" value="SNY16678.1"/>
    <property type="molecule type" value="Genomic_DNA"/>
</dbReference>
<evidence type="ECO:0000313" key="5">
    <source>
        <dbReference type="Proteomes" id="UP000295404"/>
    </source>
</evidence>
<dbReference type="AlphaFoldDB" id="A0A285FZT9"/>
<evidence type="ECO:0000313" key="3">
    <source>
        <dbReference type="EMBL" id="TCL12541.1"/>
    </source>
</evidence>
<keyword evidence="4" id="KW-1185">Reference proteome</keyword>
<protein>
    <submittedName>
        <fullName evidence="2">Uncharacterized protein</fullName>
    </submittedName>
</protein>